<proteinExistence type="predicted"/>
<feature type="non-terminal residue" evidence="1">
    <location>
        <position position="1"/>
    </location>
</feature>
<evidence type="ECO:0000313" key="2">
    <source>
        <dbReference type="Proteomes" id="UP000789920"/>
    </source>
</evidence>
<keyword evidence="2" id="KW-1185">Reference proteome</keyword>
<dbReference type="Proteomes" id="UP000789920">
    <property type="component" value="Unassembled WGS sequence"/>
</dbReference>
<sequence>LQQLTENKTISWTSLYKHYLEKINSDLPDLIDQTVDNEKSKIDDDDDNNKMIKDDKQEYHAK</sequence>
<gene>
    <name evidence="1" type="ORF">RPERSI_LOCUS12471</name>
</gene>
<comment type="caution">
    <text evidence="1">The sequence shown here is derived from an EMBL/GenBank/DDBJ whole genome shotgun (WGS) entry which is preliminary data.</text>
</comment>
<accession>A0ACA9Q4J0</accession>
<reference evidence="1" key="1">
    <citation type="submission" date="2021-06" db="EMBL/GenBank/DDBJ databases">
        <authorList>
            <person name="Kallberg Y."/>
            <person name="Tangrot J."/>
            <person name="Rosling A."/>
        </authorList>
    </citation>
    <scope>NUCLEOTIDE SEQUENCE</scope>
    <source>
        <strain evidence="1">MA461A</strain>
    </source>
</reference>
<protein>
    <submittedName>
        <fullName evidence="1">634_t:CDS:1</fullName>
    </submittedName>
</protein>
<evidence type="ECO:0000313" key="1">
    <source>
        <dbReference type="EMBL" id="CAG8734130.1"/>
    </source>
</evidence>
<dbReference type="EMBL" id="CAJVQC010026755">
    <property type="protein sequence ID" value="CAG8734130.1"/>
    <property type="molecule type" value="Genomic_DNA"/>
</dbReference>
<organism evidence="1 2">
    <name type="scientific">Racocetra persica</name>
    <dbReference type="NCBI Taxonomy" id="160502"/>
    <lineage>
        <taxon>Eukaryota</taxon>
        <taxon>Fungi</taxon>
        <taxon>Fungi incertae sedis</taxon>
        <taxon>Mucoromycota</taxon>
        <taxon>Glomeromycotina</taxon>
        <taxon>Glomeromycetes</taxon>
        <taxon>Diversisporales</taxon>
        <taxon>Gigasporaceae</taxon>
        <taxon>Racocetra</taxon>
    </lineage>
</organism>
<name>A0ACA9Q4J0_9GLOM</name>